<dbReference type="AlphaFoldDB" id="X1GES5"/>
<gene>
    <name evidence="1" type="ORF">S03H2_26193</name>
</gene>
<dbReference type="EMBL" id="BARU01015087">
    <property type="protein sequence ID" value="GAH40099.1"/>
    <property type="molecule type" value="Genomic_DNA"/>
</dbReference>
<proteinExistence type="predicted"/>
<organism evidence="1">
    <name type="scientific">marine sediment metagenome</name>
    <dbReference type="NCBI Taxonomy" id="412755"/>
    <lineage>
        <taxon>unclassified sequences</taxon>
        <taxon>metagenomes</taxon>
        <taxon>ecological metagenomes</taxon>
    </lineage>
</organism>
<comment type="caution">
    <text evidence="1">The sequence shown here is derived from an EMBL/GenBank/DDBJ whole genome shotgun (WGS) entry which is preliminary data.</text>
</comment>
<sequence>ECGERYYDRRTMKRLEEIEQSIKEKRMPLQKVGRVLRVS</sequence>
<protein>
    <recommendedName>
        <fullName evidence="2">HTH merR-type domain-containing protein</fullName>
    </recommendedName>
</protein>
<feature type="non-terminal residue" evidence="1">
    <location>
        <position position="1"/>
    </location>
</feature>
<accession>X1GES5</accession>
<name>X1GES5_9ZZZZ</name>
<evidence type="ECO:0000313" key="1">
    <source>
        <dbReference type="EMBL" id="GAH40099.1"/>
    </source>
</evidence>
<reference evidence="1" key="1">
    <citation type="journal article" date="2014" name="Front. Microbiol.">
        <title>High frequency of phylogenetically diverse reductive dehalogenase-homologous genes in deep subseafloor sedimentary metagenomes.</title>
        <authorList>
            <person name="Kawai M."/>
            <person name="Futagami T."/>
            <person name="Toyoda A."/>
            <person name="Takaki Y."/>
            <person name="Nishi S."/>
            <person name="Hori S."/>
            <person name="Arai W."/>
            <person name="Tsubouchi T."/>
            <person name="Morono Y."/>
            <person name="Uchiyama I."/>
            <person name="Ito T."/>
            <person name="Fujiyama A."/>
            <person name="Inagaki F."/>
            <person name="Takami H."/>
        </authorList>
    </citation>
    <scope>NUCLEOTIDE SEQUENCE</scope>
    <source>
        <strain evidence="1">Expedition CK06-06</strain>
    </source>
</reference>
<evidence type="ECO:0008006" key="2">
    <source>
        <dbReference type="Google" id="ProtNLM"/>
    </source>
</evidence>